<evidence type="ECO:0000256" key="1">
    <source>
        <dbReference type="SAM" id="MobiDB-lite"/>
    </source>
</evidence>
<name>A0ABP5R9G4_9ACTN</name>
<dbReference type="SUPFAM" id="SSF56349">
    <property type="entry name" value="DNA breaking-rejoining enzymes"/>
    <property type="match status" value="1"/>
</dbReference>
<comment type="caution">
    <text evidence="2">The sequence shown here is derived from an EMBL/GenBank/DDBJ whole genome shotgun (WGS) entry which is preliminary data.</text>
</comment>
<feature type="region of interest" description="Disordered" evidence="1">
    <location>
        <begin position="175"/>
        <end position="194"/>
    </location>
</feature>
<reference evidence="3" key="1">
    <citation type="journal article" date="2019" name="Int. J. Syst. Evol. Microbiol.">
        <title>The Global Catalogue of Microorganisms (GCM) 10K type strain sequencing project: providing services to taxonomists for standard genome sequencing and annotation.</title>
        <authorList>
            <consortium name="The Broad Institute Genomics Platform"/>
            <consortium name="The Broad Institute Genome Sequencing Center for Infectious Disease"/>
            <person name="Wu L."/>
            <person name="Ma J."/>
        </authorList>
    </citation>
    <scope>NUCLEOTIDE SEQUENCE [LARGE SCALE GENOMIC DNA]</scope>
    <source>
        <strain evidence="3">JCM 3053</strain>
    </source>
</reference>
<dbReference type="RefSeq" id="WP_234850806.1">
    <property type="nucleotide sequence ID" value="NZ_BAAART010000163.1"/>
</dbReference>
<accession>A0ABP5R9G4</accession>
<dbReference type="EMBL" id="BAAART010000163">
    <property type="protein sequence ID" value="GAA2254974.1"/>
    <property type="molecule type" value="Genomic_DNA"/>
</dbReference>
<proteinExistence type="predicted"/>
<keyword evidence="3" id="KW-1185">Reference proteome</keyword>
<evidence type="ECO:0000313" key="3">
    <source>
        <dbReference type="Proteomes" id="UP001501474"/>
    </source>
</evidence>
<gene>
    <name evidence="2" type="ORF">GCM10010104_59930</name>
</gene>
<sequence>MPFETIRKYLGSLHPVLTAWAARATSLREITKNDVRDAPAQRPGPTGRDVLSALRSLFQALKQERLVFRDPTRGISLSTAARLPVPIPTDRLRRLVDRASTPMAKFVVAIVAVHGLGRRESCHLLLADLDLARGRLAVRRDLRHTVYLDELTHALASDWLTDRHQRWLARPAPTSWSASRPWQTTVSRLSPPRS</sequence>
<dbReference type="Proteomes" id="UP001501474">
    <property type="component" value="Unassembled WGS sequence"/>
</dbReference>
<evidence type="ECO:0008006" key="4">
    <source>
        <dbReference type="Google" id="ProtNLM"/>
    </source>
</evidence>
<evidence type="ECO:0000313" key="2">
    <source>
        <dbReference type="EMBL" id="GAA2254974.1"/>
    </source>
</evidence>
<protein>
    <recommendedName>
        <fullName evidence="4">Phage integrase family protein</fullName>
    </recommendedName>
</protein>
<dbReference type="InterPro" id="IPR011010">
    <property type="entry name" value="DNA_brk_join_enz"/>
</dbReference>
<organism evidence="2 3">
    <name type="scientific">Streptomyces indiaensis</name>
    <dbReference type="NCBI Taxonomy" id="284033"/>
    <lineage>
        <taxon>Bacteria</taxon>
        <taxon>Bacillati</taxon>
        <taxon>Actinomycetota</taxon>
        <taxon>Actinomycetes</taxon>
        <taxon>Kitasatosporales</taxon>
        <taxon>Streptomycetaceae</taxon>
        <taxon>Streptomyces</taxon>
    </lineage>
</organism>
<feature type="compositionally biased region" description="Polar residues" evidence="1">
    <location>
        <begin position="175"/>
        <end position="188"/>
    </location>
</feature>